<evidence type="ECO:0000313" key="3">
    <source>
        <dbReference type="Proteomes" id="UP000030671"/>
    </source>
</evidence>
<dbReference type="PANTHER" id="PTHR20958">
    <property type="entry name" value="GLYCINE N-ACYLTRANSFERASE-LIKE PROTEIN"/>
    <property type="match status" value="1"/>
</dbReference>
<sequence>MTIDAHVHSEPKSTVLPYLNGDYLPTALNQQFTIIKPPADSSLVIASFAPSDDPPVDKPWAVGVTDFTRKGEAEFWFWSSIEARDDIDNPERLEEAYALLRSMIRLIAEKVKDKKTLAIGSLHPSFHRLIPKHSLRRTSHAYTKFVFTPNGLPKKVESEIYDLRNVSDVDLEQVVTTSTISRTVDTLRQSSSTGAYLRNLETLDTGAHAWCFTAREGTISSLFVRRELRGKGLAKLVVRKELEKAFEVRGFVCADVEETNVSSVRVCQSLGAWRLCKAIWVDIDLASFL</sequence>
<keyword evidence="3" id="KW-1185">Reference proteome</keyword>
<dbReference type="InterPro" id="IPR000182">
    <property type="entry name" value="GNAT_dom"/>
</dbReference>
<dbReference type="Pfam" id="PF08445">
    <property type="entry name" value="FR47"/>
    <property type="match status" value="1"/>
</dbReference>
<dbReference type="InterPro" id="IPR016181">
    <property type="entry name" value="Acyl_CoA_acyltransferase"/>
</dbReference>
<gene>
    <name evidence="2" type="ORF">HETIRDRAFT_319373</name>
</gene>
<dbReference type="InterPro" id="IPR053225">
    <property type="entry name" value="Acyl-CoA_N-acyltransferase"/>
</dbReference>
<dbReference type="GeneID" id="20670594"/>
<dbReference type="PROSITE" id="PS51186">
    <property type="entry name" value="GNAT"/>
    <property type="match status" value="1"/>
</dbReference>
<dbReference type="InterPro" id="IPR013653">
    <property type="entry name" value="GCN5-like_dom"/>
</dbReference>
<dbReference type="SUPFAM" id="SSF55729">
    <property type="entry name" value="Acyl-CoA N-acyltransferases (Nat)"/>
    <property type="match status" value="1"/>
</dbReference>
<proteinExistence type="predicted"/>
<protein>
    <recommendedName>
        <fullName evidence="1">N-acetyltransferase domain-containing protein</fullName>
    </recommendedName>
</protein>
<accession>W4K7M2</accession>
<dbReference type="PANTHER" id="PTHR20958:SF6">
    <property type="entry name" value="GLYCINE N-ACYLTRANSFERASE-LIKE PROTEIN"/>
    <property type="match status" value="1"/>
</dbReference>
<organism evidence="2 3">
    <name type="scientific">Heterobasidion irregulare (strain TC 32-1)</name>
    <dbReference type="NCBI Taxonomy" id="747525"/>
    <lineage>
        <taxon>Eukaryota</taxon>
        <taxon>Fungi</taxon>
        <taxon>Dikarya</taxon>
        <taxon>Basidiomycota</taxon>
        <taxon>Agaricomycotina</taxon>
        <taxon>Agaricomycetes</taxon>
        <taxon>Russulales</taxon>
        <taxon>Bondarzewiaceae</taxon>
        <taxon>Heterobasidion</taxon>
        <taxon>Heterobasidion annosum species complex</taxon>
    </lineage>
</organism>
<dbReference type="InParanoid" id="W4K7M2"/>
<dbReference type="EMBL" id="KI925459">
    <property type="protein sequence ID" value="ETW81076.1"/>
    <property type="molecule type" value="Genomic_DNA"/>
</dbReference>
<dbReference type="GO" id="GO:0016747">
    <property type="term" value="F:acyltransferase activity, transferring groups other than amino-acyl groups"/>
    <property type="evidence" value="ECO:0007669"/>
    <property type="project" value="InterPro"/>
</dbReference>
<dbReference type="AlphaFoldDB" id="W4K7M2"/>
<dbReference type="OrthoDB" id="61870at2759"/>
<dbReference type="Proteomes" id="UP000030671">
    <property type="component" value="Unassembled WGS sequence"/>
</dbReference>
<dbReference type="RefSeq" id="XP_009547756.1">
    <property type="nucleotide sequence ID" value="XM_009549461.1"/>
</dbReference>
<reference evidence="2 3" key="1">
    <citation type="journal article" date="2012" name="New Phytol.">
        <title>Insight into trade-off between wood decay and parasitism from the genome of a fungal forest pathogen.</title>
        <authorList>
            <person name="Olson A."/>
            <person name="Aerts A."/>
            <person name="Asiegbu F."/>
            <person name="Belbahri L."/>
            <person name="Bouzid O."/>
            <person name="Broberg A."/>
            <person name="Canback B."/>
            <person name="Coutinho P.M."/>
            <person name="Cullen D."/>
            <person name="Dalman K."/>
            <person name="Deflorio G."/>
            <person name="van Diepen L.T."/>
            <person name="Dunand C."/>
            <person name="Duplessis S."/>
            <person name="Durling M."/>
            <person name="Gonthier P."/>
            <person name="Grimwood J."/>
            <person name="Fossdal C.G."/>
            <person name="Hansson D."/>
            <person name="Henrissat B."/>
            <person name="Hietala A."/>
            <person name="Himmelstrand K."/>
            <person name="Hoffmeister D."/>
            <person name="Hogberg N."/>
            <person name="James T.Y."/>
            <person name="Karlsson M."/>
            <person name="Kohler A."/>
            <person name="Kues U."/>
            <person name="Lee Y.H."/>
            <person name="Lin Y.C."/>
            <person name="Lind M."/>
            <person name="Lindquist E."/>
            <person name="Lombard V."/>
            <person name="Lucas S."/>
            <person name="Lunden K."/>
            <person name="Morin E."/>
            <person name="Murat C."/>
            <person name="Park J."/>
            <person name="Raffaello T."/>
            <person name="Rouze P."/>
            <person name="Salamov A."/>
            <person name="Schmutz J."/>
            <person name="Solheim H."/>
            <person name="Stahlberg J."/>
            <person name="Velez H."/>
            <person name="de Vries R.P."/>
            <person name="Wiebenga A."/>
            <person name="Woodward S."/>
            <person name="Yakovlev I."/>
            <person name="Garbelotto M."/>
            <person name="Martin F."/>
            <person name="Grigoriev I.V."/>
            <person name="Stenlid J."/>
        </authorList>
    </citation>
    <scope>NUCLEOTIDE SEQUENCE [LARGE SCALE GENOMIC DNA]</scope>
    <source>
        <strain evidence="2 3">TC 32-1</strain>
    </source>
</reference>
<dbReference type="STRING" id="747525.W4K7M2"/>
<feature type="domain" description="N-acetyltransferase" evidence="1">
    <location>
        <begin position="161"/>
        <end position="289"/>
    </location>
</feature>
<dbReference type="Gene3D" id="3.40.630.30">
    <property type="match status" value="1"/>
</dbReference>
<dbReference type="KEGG" id="hir:HETIRDRAFT_319373"/>
<evidence type="ECO:0000313" key="2">
    <source>
        <dbReference type="EMBL" id="ETW81076.1"/>
    </source>
</evidence>
<dbReference type="HOGENOM" id="CLU_855455_0_0_1"/>
<evidence type="ECO:0000259" key="1">
    <source>
        <dbReference type="PROSITE" id="PS51186"/>
    </source>
</evidence>
<name>W4K7M2_HETIT</name>